<dbReference type="InterPro" id="IPR006703">
    <property type="entry name" value="G_AIG1"/>
</dbReference>
<evidence type="ECO:0000256" key="3">
    <source>
        <dbReference type="ARBA" id="ARBA00023134"/>
    </source>
</evidence>
<dbReference type="CDD" id="cd01852">
    <property type="entry name" value="AIG1"/>
    <property type="match status" value="1"/>
</dbReference>
<evidence type="ECO:0000259" key="6">
    <source>
        <dbReference type="PROSITE" id="PS51720"/>
    </source>
</evidence>
<dbReference type="PANTHER" id="PTHR10903:SF170">
    <property type="entry name" value="GTPASE IMAP FAMILY MEMBER 7"/>
    <property type="match status" value="1"/>
</dbReference>
<organism evidence="7 8">
    <name type="scientific">Astyanax mexicanus</name>
    <name type="common">Blind cave fish</name>
    <name type="synonym">Astyanax fasciatus mexicanus</name>
    <dbReference type="NCBI Taxonomy" id="7994"/>
    <lineage>
        <taxon>Eukaryota</taxon>
        <taxon>Metazoa</taxon>
        <taxon>Chordata</taxon>
        <taxon>Craniata</taxon>
        <taxon>Vertebrata</taxon>
        <taxon>Euteleostomi</taxon>
        <taxon>Actinopterygii</taxon>
        <taxon>Neopterygii</taxon>
        <taxon>Teleostei</taxon>
        <taxon>Ostariophysi</taxon>
        <taxon>Characiformes</taxon>
        <taxon>Characoidei</taxon>
        <taxon>Acestrorhamphidae</taxon>
        <taxon>Acestrorhamphinae</taxon>
        <taxon>Astyanax</taxon>
    </lineage>
</organism>
<dbReference type="Ensembl" id="ENSAMXT00005002544.1">
    <property type="protein sequence ID" value="ENSAMXP00005002292.1"/>
    <property type="gene ID" value="ENSAMXG00005001261.1"/>
</dbReference>
<evidence type="ECO:0000313" key="7">
    <source>
        <dbReference type="Ensembl" id="ENSAMXP00005002292.1"/>
    </source>
</evidence>
<dbReference type="InterPro" id="IPR027417">
    <property type="entry name" value="P-loop_NTPase"/>
</dbReference>
<accession>A0A8B9GYG3</accession>
<keyword evidence="4" id="KW-0175">Coiled coil</keyword>
<name>A0A8B9GYG3_ASTMX</name>
<feature type="region of interest" description="Disordered" evidence="5">
    <location>
        <begin position="667"/>
        <end position="774"/>
    </location>
</feature>
<dbReference type="InterPro" id="IPR045058">
    <property type="entry name" value="GIMA/IAN/Toc"/>
</dbReference>
<evidence type="ECO:0000256" key="2">
    <source>
        <dbReference type="ARBA" id="ARBA00022741"/>
    </source>
</evidence>
<dbReference type="Gene3D" id="3.40.50.300">
    <property type="entry name" value="P-loop containing nucleotide triphosphate hydrolases"/>
    <property type="match status" value="2"/>
</dbReference>
<evidence type="ECO:0000256" key="1">
    <source>
        <dbReference type="ARBA" id="ARBA00008535"/>
    </source>
</evidence>
<keyword evidence="3" id="KW-0342">GTP-binding</keyword>
<dbReference type="FunFam" id="3.40.50.300:FF:000366">
    <property type="entry name" value="GTPase, IMAP family member 2"/>
    <property type="match status" value="1"/>
</dbReference>
<evidence type="ECO:0000256" key="5">
    <source>
        <dbReference type="SAM" id="MobiDB-lite"/>
    </source>
</evidence>
<feature type="domain" description="AIG1-type G" evidence="6">
    <location>
        <begin position="235"/>
        <end position="431"/>
    </location>
</feature>
<feature type="coiled-coil region" evidence="4">
    <location>
        <begin position="432"/>
        <end position="467"/>
    </location>
</feature>
<dbReference type="Pfam" id="PF04548">
    <property type="entry name" value="AIG1"/>
    <property type="match status" value="2"/>
</dbReference>
<protein>
    <recommendedName>
        <fullName evidence="6">AIG1-type G domain-containing protein</fullName>
    </recommendedName>
</protein>
<dbReference type="PROSITE" id="PS51720">
    <property type="entry name" value="G_AIG1"/>
    <property type="match status" value="1"/>
</dbReference>
<keyword evidence="2" id="KW-0547">Nucleotide-binding</keyword>
<feature type="compositionally biased region" description="Basic and acidic residues" evidence="5">
    <location>
        <begin position="526"/>
        <end position="603"/>
    </location>
</feature>
<proteinExistence type="inferred from homology"/>
<evidence type="ECO:0000313" key="8">
    <source>
        <dbReference type="Proteomes" id="UP000694621"/>
    </source>
</evidence>
<dbReference type="GO" id="GO:0005525">
    <property type="term" value="F:GTP binding"/>
    <property type="evidence" value="ECO:0007669"/>
    <property type="project" value="UniProtKB-KW"/>
</dbReference>
<comment type="similarity">
    <text evidence="1">Belongs to the TRAFAC class TrmE-Era-EngA-EngB-Septin-like GTPase superfamily. AIG1/Toc34/Toc159-like paraseptin GTPase family. IAN subfamily.</text>
</comment>
<evidence type="ECO:0000256" key="4">
    <source>
        <dbReference type="SAM" id="Coils"/>
    </source>
</evidence>
<sequence length="845" mass="101796">MSSSSIIVSVSPSELQKINLVVCGSDGSVKSSVSDLILDQRSEFSADSRSVCVRREAEVCGRLITLVELPALYSFQLSTEEEVMRESLRCVSLCDPGVHAFLLVLAEGRLTDEDKGELEKIQHIFSSRFTHHTITIIPTETQQEGAELDEDTRTFNKTCRGGCYIFGSVPDVSGLIDRVQQLLMEKNGDLYTPQMFLDGQLETQLRRYNSKVAEMTTTIQNLEMKIQTFSEGRRRDALRIVLLGRKGSGKSATGNTILGKENTFEHSSSCMCQKETAEVNGRQITVIDTPGLFDTRVGNVEIQKEITKCIFMAAPGPHVFLLVLKVGQRFSEEEKGAVEIIQNILGEESVTYTMLLFTGGDLPKDMIFQYFGDPGSDIRNLITKCGNRLHFFNNKQIRDRTQVTALLEKIDSMLAVNGGSCYTNEMFQQVEKEHQERILKEKEEEIKREKEELRVRFEAEIERMKTTLQEEIKYERKRREEEFKEREHQLEEKHRLRGEEYENRRKEDEKRINDRERAIFSQLERQQAEFERQRHEDQKRREQEDEKRREREEREEEKRRERETREEEKRRERENREEEKRRNREEREKREWEERREKEREEYKGKLEELKRNLEEKERKRRDLKQRIKLLEEKHMKELEELKHHLEIRIQKEVKTKEKLIEEHQEELERVRKSMERQQAEFERQRHEDKTIREQEDEKRREREEREEEKRREREEQEEEKRIEREEQERREWEERREKEREEYKGKLEELNRNVKEEERKRSDLEEKMKLSEEKHMKELEELEHLQKELESRIQQEVKTKEKLIEEHQEEIERVRKSMEEKDLQLKKTMEELEKRAGNDDCRYY</sequence>
<dbReference type="AlphaFoldDB" id="A0A8B9GYG3"/>
<dbReference type="Proteomes" id="UP000694621">
    <property type="component" value="Unplaced"/>
</dbReference>
<reference evidence="7" key="1">
    <citation type="submission" date="2025-08" db="UniProtKB">
        <authorList>
            <consortium name="Ensembl"/>
        </authorList>
    </citation>
    <scope>IDENTIFICATION</scope>
</reference>
<dbReference type="SUPFAM" id="SSF52540">
    <property type="entry name" value="P-loop containing nucleoside triphosphate hydrolases"/>
    <property type="match status" value="2"/>
</dbReference>
<feature type="region of interest" description="Disordered" evidence="5">
    <location>
        <begin position="524"/>
        <end position="603"/>
    </location>
</feature>
<dbReference type="PANTHER" id="PTHR10903">
    <property type="entry name" value="GTPASE, IMAP FAMILY MEMBER-RELATED"/>
    <property type="match status" value="1"/>
</dbReference>